<feature type="compositionally biased region" description="Polar residues" evidence="1">
    <location>
        <begin position="107"/>
        <end position="118"/>
    </location>
</feature>
<reference evidence="2 3" key="1">
    <citation type="submission" date="2023-08" db="EMBL/GenBank/DDBJ databases">
        <title>Black Yeasts Isolated from many extreme environments.</title>
        <authorList>
            <person name="Coleine C."/>
            <person name="Stajich J.E."/>
            <person name="Selbmann L."/>
        </authorList>
    </citation>
    <scope>NUCLEOTIDE SEQUENCE [LARGE SCALE GENOMIC DNA]</scope>
    <source>
        <strain evidence="2 3">CCFEE 5910</strain>
    </source>
</reference>
<evidence type="ECO:0000313" key="2">
    <source>
        <dbReference type="EMBL" id="KAK5090202.1"/>
    </source>
</evidence>
<name>A0AAN7T5N3_9EURO</name>
<proteinExistence type="predicted"/>
<feature type="compositionally biased region" description="Low complexity" evidence="1">
    <location>
        <begin position="249"/>
        <end position="273"/>
    </location>
</feature>
<evidence type="ECO:0000313" key="3">
    <source>
        <dbReference type="Proteomes" id="UP001309876"/>
    </source>
</evidence>
<evidence type="ECO:0000256" key="1">
    <source>
        <dbReference type="SAM" id="MobiDB-lite"/>
    </source>
</evidence>
<accession>A0AAN7T5N3</accession>
<organism evidence="2 3">
    <name type="scientific">Lithohypha guttulata</name>
    <dbReference type="NCBI Taxonomy" id="1690604"/>
    <lineage>
        <taxon>Eukaryota</taxon>
        <taxon>Fungi</taxon>
        <taxon>Dikarya</taxon>
        <taxon>Ascomycota</taxon>
        <taxon>Pezizomycotina</taxon>
        <taxon>Eurotiomycetes</taxon>
        <taxon>Chaetothyriomycetidae</taxon>
        <taxon>Chaetothyriales</taxon>
        <taxon>Trichomeriaceae</taxon>
        <taxon>Lithohypha</taxon>
    </lineage>
</organism>
<keyword evidence="3" id="KW-1185">Reference proteome</keyword>
<dbReference type="EMBL" id="JAVRRJ010000001">
    <property type="protein sequence ID" value="KAK5090202.1"/>
    <property type="molecule type" value="Genomic_DNA"/>
</dbReference>
<dbReference type="AlphaFoldDB" id="A0AAN7T5N3"/>
<gene>
    <name evidence="2" type="ORF">LTR05_000372</name>
</gene>
<protein>
    <submittedName>
        <fullName evidence="2">Uncharacterized protein</fullName>
    </submittedName>
</protein>
<feature type="region of interest" description="Disordered" evidence="1">
    <location>
        <begin position="86"/>
        <end position="125"/>
    </location>
</feature>
<feature type="region of interest" description="Disordered" evidence="1">
    <location>
        <begin position="221"/>
        <end position="276"/>
    </location>
</feature>
<sequence length="446" mass="50464">MQGAHYIHPYARSRLYDLRKYKLSNFWGPFMDDGSGRIDWEKVQNIYIVLGYGLRMLIERTGSEIGGSVTWGMGLNGGSDHEMWQGLASGSFPNKTETTNKKDDDAQSSAATAGSTIDGSDEGHDGVPTLEWFEEHYQDRKEALFQHEQAVFATQDPYGVKGVWMRIVNFLDYHDLFAFNFSNPQIPDHRERDPVQTDEAYRLILLKLWVTRIEWPDEEEDRAEEWETVAGSEPSSPAATRTCEDPDPMTENTMNSTEETAESASTPTATPAAPKRKSRYPIVYFEGRSRSLHVRWDPNANSHIRGQVRAYPAPAIPKHELDVDDPIASSSNLNHIYLNQAQQNRTPSYSTAEKISSETVTGLKPEDDLVIRWTTWSVFGGEERWRSEGVQIGGLKSARGILGNWFDKDFDRHGPCGPTGFWKMSDDVQRYGQGAGVRRIWGDDDD</sequence>
<dbReference type="Proteomes" id="UP001309876">
    <property type="component" value="Unassembled WGS sequence"/>
</dbReference>
<comment type="caution">
    <text evidence="2">The sequence shown here is derived from an EMBL/GenBank/DDBJ whole genome shotgun (WGS) entry which is preliminary data.</text>
</comment>